<name>A0ABY1NMI3_9BACT</name>
<reference evidence="2 3" key="1">
    <citation type="submission" date="2017-05" db="EMBL/GenBank/DDBJ databases">
        <authorList>
            <person name="Varghese N."/>
            <person name="Submissions S."/>
        </authorList>
    </citation>
    <scope>NUCLEOTIDE SEQUENCE [LARGE SCALE GENOMIC DNA]</scope>
    <source>
        <strain evidence="2 3">DSM 15522</strain>
    </source>
</reference>
<evidence type="ECO:0000256" key="1">
    <source>
        <dbReference type="SAM" id="Phobius"/>
    </source>
</evidence>
<dbReference type="InterPro" id="IPR045584">
    <property type="entry name" value="Pilin-like"/>
</dbReference>
<proteinExistence type="predicted"/>
<dbReference type="NCBIfam" id="TIGR02532">
    <property type="entry name" value="IV_pilin_GFxxxE"/>
    <property type="match status" value="1"/>
</dbReference>
<dbReference type="Gene3D" id="2.60.40.10">
    <property type="entry name" value="Immunoglobulins"/>
    <property type="match status" value="1"/>
</dbReference>
<protein>
    <submittedName>
        <fullName evidence="2">Prepilin-type N-terminal cleavage/methylation domain-containing protein</fullName>
    </submittedName>
</protein>
<keyword evidence="1" id="KW-0472">Membrane</keyword>
<dbReference type="EMBL" id="FXUB01000002">
    <property type="protein sequence ID" value="SMP12481.1"/>
    <property type="molecule type" value="Genomic_DNA"/>
</dbReference>
<evidence type="ECO:0000313" key="3">
    <source>
        <dbReference type="Proteomes" id="UP001157911"/>
    </source>
</evidence>
<keyword evidence="1" id="KW-1133">Transmembrane helix</keyword>
<dbReference type="Pfam" id="PF07963">
    <property type="entry name" value="N_methyl"/>
    <property type="match status" value="1"/>
</dbReference>
<dbReference type="InterPro" id="IPR013783">
    <property type="entry name" value="Ig-like_fold"/>
</dbReference>
<feature type="transmembrane region" description="Helical" evidence="1">
    <location>
        <begin position="12"/>
        <end position="32"/>
    </location>
</feature>
<dbReference type="RefSeq" id="WP_283400522.1">
    <property type="nucleotide sequence ID" value="NZ_FXUB01000002.1"/>
</dbReference>
<evidence type="ECO:0000313" key="2">
    <source>
        <dbReference type="EMBL" id="SMP12481.1"/>
    </source>
</evidence>
<dbReference type="Proteomes" id="UP001157911">
    <property type="component" value="Unassembled WGS sequence"/>
</dbReference>
<keyword evidence="3" id="KW-1185">Reference proteome</keyword>
<keyword evidence="1" id="KW-0812">Transmembrane</keyword>
<dbReference type="InterPro" id="IPR012902">
    <property type="entry name" value="N_methyl_site"/>
</dbReference>
<dbReference type="SUPFAM" id="SSF54523">
    <property type="entry name" value="Pili subunits"/>
    <property type="match status" value="1"/>
</dbReference>
<organism evidence="2 3">
    <name type="scientific">Desulfurobacterium pacificum</name>
    <dbReference type="NCBI Taxonomy" id="240166"/>
    <lineage>
        <taxon>Bacteria</taxon>
        <taxon>Pseudomonadati</taxon>
        <taxon>Aquificota</taxon>
        <taxon>Aquificia</taxon>
        <taxon>Desulfurobacteriales</taxon>
        <taxon>Desulfurobacteriaceae</taxon>
        <taxon>Desulfurobacterium</taxon>
    </lineage>
</organism>
<accession>A0ABY1NMI3</accession>
<comment type="caution">
    <text evidence="2">The sequence shown here is derived from an EMBL/GenBank/DDBJ whole genome shotgun (WGS) entry which is preliminary data.</text>
</comment>
<gene>
    <name evidence="2" type="ORF">SAMN06265339_1048</name>
</gene>
<sequence>MRKAFTLIEMAIVLVILGLIIGIGTGVMIQFIKWNKRQQTAKTVNSATSEAIGLSSEGSINPNSLPTITDAYSQKIVYIIAQKLTSSYLQPLNATICDVKDTQLFLQDNATGAKISNIAFIAFSKGSDYTSNTYCNEKQVNENTICTDNVTTDTTKDIVKYVTLPELKQYLGCPSNPLHILNNQLPIAYVNESYNATLYASGGIKPYKWNITETNCSWIKTKQINDSFTLSGTPTQQGSCLITVSVTDNNTPTPFTDIKTFSIDILQTSNNTSTGACSSYNLTITVSSRPRWKYPISISIFGECVKTLTRGSYTESSLQPSTTITLYENWWCIDENTVVLSGTVSSLDKNGDCETVINCTNGECTSQ</sequence>